<evidence type="ECO:0000313" key="7">
    <source>
        <dbReference type="Proteomes" id="UP000196655"/>
    </source>
</evidence>
<gene>
    <name evidence="6" type="ORF">BWR60_01080</name>
</gene>
<dbReference type="AlphaFoldDB" id="A0A211ZV63"/>
<evidence type="ECO:0000256" key="3">
    <source>
        <dbReference type="SAM" id="MobiDB-lite"/>
    </source>
</evidence>
<feature type="domain" description="Bacterial sugar transferase" evidence="5">
    <location>
        <begin position="96"/>
        <end position="287"/>
    </location>
</feature>
<dbReference type="OrthoDB" id="9808602at2"/>
<feature type="transmembrane region" description="Helical" evidence="4">
    <location>
        <begin position="101"/>
        <end position="126"/>
    </location>
</feature>
<evidence type="ECO:0000259" key="5">
    <source>
        <dbReference type="Pfam" id="PF02397"/>
    </source>
</evidence>
<accession>A0A211ZV63</accession>
<evidence type="ECO:0000256" key="1">
    <source>
        <dbReference type="ARBA" id="ARBA00006464"/>
    </source>
</evidence>
<dbReference type="GO" id="GO:0000271">
    <property type="term" value="P:polysaccharide biosynthetic process"/>
    <property type="evidence" value="ECO:0007669"/>
    <property type="project" value="UniProtKB-KW"/>
</dbReference>
<keyword evidence="4" id="KW-1133">Transmembrane helix</keyword>
<dbReference type="GO" id="GO:0016780">
    <property type="term" value="F:phosphotransferase activity, for other substituted phosphate groups"/>
    <property type="evidence" value="ECO:0007669"/>
    <property type="project" value="TreeGrafter"/>
</dbReference>
<keyword evidence="2" id="KW-0270">Exopolysaccharide synthesis</keyword>
<feature type="region of interest" description="Disordered" evidence="3">
    <location>
        <begin position="1"/>
        <end position="43"/>
    </location>
</feature>
<proteinExistence type="inferred from homology"/>
<comment type="caution">
    <text evidence="6">The sequence shown here is derived from an EMBL/GenBank/DDBJ whole genome shotgun (WGS) entry which is preliminary data.</text>
</comment>
<dbReference type="PANTHER" id="PTHR30576">
    <property type="entry name" value="COLANIC BIOSYNTHESIS UDP-GLUCOSE LIPID CARRIER TRANSFERASE"/>
    <property type="match status" value="1"/>
</dbReference>
<evidence type="ECO:0000313" key="6">
    <source>
        <dbReference type="EMBL" id="OWJ69155.1"/>
    </source>
</evidence>
<dbReference type="PANTHER" id="PTHR30576:SF10">
    <property type="entry name" value="SLL5057 PROTEIN"/>
    <property type="match status" value="1"/>
</dbReference>
<feature type="compositionally biased region" description="Low complexity" evidence="3">
    <location>
        <begin position="25"/>
        <end position="43"/>
    </location>
</feature>
<sequence length="293" mass="31409">MERIRGAGILRPAIRGSGRGRPAVGDDPGAATEDPPAAAEPGGAVAVRDQAAANDGAAGVPARHAAEGRVPAGAAGAAAAMTAPPPSASRVPVSGKRVFDVAVSASLLLVLALPLAVVALLVALDLRGTPFFRQRRLGWQGRPFTIYKFRSMRQGSPPADTTGGAEVPFLYLPRQDPRITRLGRFLRRYSIDETPQLLNVLLGDMSLVGPRPFDVRDFEQGPFPQAGYDEWVRKRHWTRPGITGLWQVSGRNTTSFAELIALDLRYVLDWTPGVELLIVRRTFRAVMGGSGAY</sequence>
<name>A0A211ZV63_9PROT</name>
<comment type="similarity">
    <text evidence="1">Belongs to the bacterial sugar transferase family.</text>
</comment>
<keyword evidence="4" id="KW-0812">Transmembrane</keyword>
<evidence type="ECO:0000256" key="2">
    <source>
        <dbReference type="ARBA" id="ARBA00023169"/>
    </source>
</evidence>
<evidence type="ECO:0000256" key="4">
    <source>
        <dbReference type="SAM" id="Phobius"/>
    </source>
</evidence>
<dbReference type="Pfam" id="PF02397">
    <property type="entry name" value="Bac_transf"/>
    <property type="match status" value="1"/>
</dbReference>
<dbReference type="Proteomes" id="UP000196655">
    <property type="component" value="Unassembled WGS sequence"/>
</dbReference>
<reference evidence="7" key="1">
    <citation type="submission" date="2017-05" db="EMBL/GenBank/DDBJ databases">
        <authorList>
            <person name="Macchi M."/>
            <person name="Festa S."/>
            <person name="Coppotelli B.M."/>
            <person name="Morelli I.S."/>
        </authorList>
    </citation>
    <scope>NUCLEOTIDE SEQUENCE [LARGE SCALE GENOMIC DNA]</scope>
    <source>
        <strain evidence="7">I</strain>
    </source>
</reference>
<protein>
    <recommendedName>
        <fullName evidence="5">Bacterial sugar transferase domain-containing protein</fullName>
    </recommendedName>
</protein>
<keyword evidence="4" id="KW-0472">Membrane</keyword>
<keyword evidence="7" id="KW-1185">Reference proteome</keyword>
<dbReference type="InterPro" id="IPR003362">
    <property type="entry name" value="Bact_transf"/>
</dbReference>
<dbReference type="EMBL" id="NHON01000001">
    <property type="protein sequence ID" value="OWJ69155.1"/>
    <property type="molecule type" value="Genomic_DNA"/>
</dbReference>
<organism evidence="6 7">
    <name type="scientific">Inquilinus limosus</name>
    <dbReference type="NCBI Taxonomy" id="171674"/>
    <lineage>
        <taxon>Bacteria</taxon>
        <taxon>Pseudomonadati</taxon>
        <taxon>Pseudomonadota</taxon>
        <taxon>Alphaproteobacteria</taxon>
        <taxon>Rhodospirillales</taxon>
        <taxon>Rhodospirillaceae</taxon>
        <taxon>Inquilinus</taxon>
    </lineage>
</organism>